<accession>A0A5J4SR08</accession>
<protein>
    <submittedName>
        <fullName evidence="1">Uncharacterized protein</fullName>
    </submittedName>
</protein>
<gene>
    <name evidence="1" type="ORF">EZS27_003923</name>
</gene>
<organism evidence="1">
    <name type="scientific">termite gut metagenome</name>
    <dbReference type="NCBI Taxonomy" id="433724"/>
    <lineage>
        <taxon>unclassified sequences</taxon>
        <taxon>metagenomes</taxon>
        <taxon>organismal metagenomes</taxon>
    </lineage>
</organism>
<comment type="caution">
    <text evidence="1">The sequence shown here is derived from an EMBL/GenBank/DDBJ whole genome shotgun (WGS) entry which is preliminary data.</text>
</comment>
<dbReference type="AlphaFoldDB" id="A0A5J4SR08"/>
<reference evidence="1" key="1">
    <citation type="submission" date="2019-03" db="EMBL/GenBank/DDBJ databases">
        <title>Single cell metagenomics reveals metabolic interactions within the superorganism composed of flagellate Streblomastix strix and complex community of Bacteroidetes bacteria on its surface.</title>
        <authorList>
            <person name="Treitli S.C."/>
            <person name="Kolisko M."/>
            <person name="Husnik F."/>
            <person name="Keeling P."/>
            <person name="Hampl V."/>
        </authorList>
    </citation>
    <scope>NUCLEOTIDE SEQUENCE</scope>
    <source>
        <strain evidence="1">STM</strain>
    </source>
</reference>
<proteinExistence type="predicted"/>
<name>A0A5J4SR08_9ZZZZ</name>
<evidence type="ECO:0000313" key="1">
    <source>
        <dbReference type="EMBL" id="KAA6348594.1"/>
    </source>
</evidence>
<dbReference type="EMBL" id="SNRY01000064">
    <property type="protein sequence ID" value="KAA6348594.1"/>
    <property type="molecule type" value="Genomic_DNA"/>
</dbReference>
<sequence>MKTNGIKKVLIIVTLFLFASPFWAKVKIVRSNRI</sequence>